<organism evidence="2 3">
    <name type="scientific">Elysia crispata</name>
    <name type="common">lettuce slug</name>
    <dbReference type="NCBI Taxonomy" id="231223"/>
    <lineage>
        <taxon>Eukaryota</taxon>
        <taxon>Metazoa</taxon>
        <taxon>Spiralia</taxon>
        <taxon>Lophotrochozoa</taxon>
        <taxon>Mollusca</taxon>
        <taxon>Gastropoda</taxon>
        <taxon>Heterobranchia</taxon>
        <taxon>Euthyneura</taxon>
        <taxon>Panpulmonata</taxon>
        <taxon>Sacoglossa</taxon>
        <taxon>Placobranchoidea</taxon>
        <taxon>Plakobranchidae</taxon>
        <taxon>Elysia</taxon>
    </lineage>
</organism>
<evidence type="ECO:0000313" key="3">
    <source>
        <dbReference type="Proteomes" id="UP001283361"/>
    </source>
</evidence>
<feature type="region of interest" description="Disordered" evidence="1">
    <location>
        <begin position="86"/>
        <end position="117"/>
    </location>
</feature>
<reference evidence="2" key="1">
    <citation type="journal article" date="2023" name="G3 (Bethesda)">
        <title>A reference genome for the long-term kleptoplast-retaining sea slug Elysia crispata morphotype clarki.</title>
        <authorList>
            <person name="Eastman K.E."/>
            <person name="Pendleton A.L."/>
            <person name="Shaikh M.A."/>
            <person name="Suttiyut T."/>
            <person name="Ogas R."/>
            <person name="Tomko P."/>
            <person name="Gavelis G."/>
            <person name="Widhalm J.R."/>
            <person name="Wisecaver J.H."/>
        </authorList>
    </citation>
    <scope>NUCLEOTIDE SEQUENCE</scope>
    <source>
        <strain evidence="2">ECLA1</strain>
    </source>
</reference>
<sequence length="117" mass="12550">MSGSMIDVLATFLARVTIDLSNNLLVRCSPVCALQSAQALNFTTFLLSLDDLKADVILGLDPRPIGTGRGQDPGCLVSRRVVRGVSQPSPTISRFSKPQPRGCRHGDEAGSMRSIPR</sequence>
<gene>
    <name evidence="2" type="ORF">RRG08_063989</name>
</gene>
<evidence type="ECO:0000256" key="1">
    <source>
        <dbReference type="SAM" id="MobiDB-lite"/>
    </source>
</evidence>
<comment type="caution">
    <text evidence="2">The sequence shown here is derived from an EMBL/GenBank/DDBJ whole genome shotgun (WGS) entry which is preliminary data.</text>
</comment>
<protein>
    <submittedName>
        <fullName evidence="2">Uncharacterized protein</fullName>
    </submittedName>
</protein>
<proteinExistence type="predicted"/>
<name>A0AAE0YFF5_9GAST</name>
<dbReference type="AlphaFoldDB" id="A0AAE0YFF5"/>
<dbReference type="Proteomes" id="UP001283361">
    <property type="component" value="Unassembled WGS sequence"/>
</dbReference>
<accession>A0AAE0YFF5</accession>
<feature type="compositionally biased region" description="Polar residues" evidence="1">
    <location>
        <begin position="86"/>
        <end position="96"/>
    </location>
</feature>
<keyword evidence="3" id="KW-1185">Reference proteome</keyword>
<dbReference type="EMBL" id="JAWDGP010006323">
    <property type="protein sequence ID" value="KAK3743133.1"/>
    <property type="molecule type" value="Genomic_DNA"/>
</dbReference>
<evidence type="ECO:0000313" key="2">
    <source>
        <dbReference type="EMBL" id="KAK3743133.1"/>
    </source>
</evidence>